<evidence type="ECO:0000256" key="7">
    <source>
        <dbReference type="SAM" id="MobiDB-lite"/>
    </source>
</evidence>
<evidence type="ECO:0000256" key="5">
    <source>
        <dbReference type="ARBA" id="ARBA00022825"/>
    </source>
</evidence>
<feature type="active site" description="Charge relay system" evidence="6">
    <location>
        <position position="662"/>
    </location>
</feature>
<dbReference type="InterPro" id="IPR000209">
    <property type="entry name" value="Peptidase_S8/S53_dom"/>
</dbReference>
<dbReference type="InterPro" id="IPR003137">
    <property type="entry name" value="PA_domain"/>
</dbReference>
<keyword evidence="5 6" id="KW-0720">Serine protease</keyword>
<keyword evidence="14" id="KW-1185">Reference proteome</keyword>
<evidence type="ECO:0000259" key="11">
    <source>
        <dbReference type="Pfam" id="PF05922"/>
    </source>
</evidence>
<dbReference type="InterPro" id="IPR023828">
    <property type="entry name" value="Peptidase_S8_Ser-AS"/>
</dbReference>
<dbReference type="PRINTS" id="PR00723">
    <property type="entry name" value="SUBTILISIN"/>
</dbReference>
<dbReference type="RefSeq" id="WP_342882768.1">
    <property type="nucleotide sequence ID" value="NZ_JBBMQS010000017.1"/>
</dbReference>
<feature type="region of interest" description="Disordered" evidence="7">
    <location>
        <begin position="89"/>
        <end position="120"/>
    </location>
</feature>
<evidence type="ECO:0000313" key="13">
    <source>
        <dbReference type="EMBL" id="MEM5499743.1"/>
    </source>
</evidence>
<keyword evidence="3 8" id="KW-0732">Signal</keyword>
<comment type="similarity">
    <text evidence="1 6">Belongs to the peptidase S8 family.</text>
</comment>
<comment type="caution">
    <text evidence="13">The sequence shown here is derived from an EMBL/GenBank/DDBJ whole genome shotgun (WGS) entry which is preliminary data.</text>
</comment>
<dbReference type="InterPro" id="IPR036852">
    <property type="entry name" value="Peptidase_S8/S53_dom_sf"/>
</dbReference>
<dbReference type="Gene3D" id="1.10.1330.10">
    <property type="entry name" value="Dockerin domain"/>
    <property type="match status" value="1"/>
</dbReference>
<accession>A0ABU9T1X1</accession>
<organism evidence="13 14">
    <name type="scientific">Paraglaciecola mesophila</name>
    <dbReference type="NCBI Taxonomy" id="197222"/>
    <lineage>
        <taxon>Bacteria</taxon>
        <taxon>Pseudomonadati</taxon>
        <taxon>Pseudomonadota</taxon>
        <taxon>Gammaproteobacteria</taxon>
        <taxon>Alteromonadales</taxon>
        <taxon>Alteromonadaceae</taxon>
        <taxon>Paraglaciecola</taxon>
    </lineage>
</organism>
<dbReference type="Pfam" id="PF00404">
    <property type="entry name" value="Dockerin_1"/>
    <property type="match status" value="1"/>
</dbReference>
<evidence type="ECO:0000259" key="10">
    <source>
        <dbReference type="Pfam" id="PF02225"/>
    </source>
</evidence>
<dbReference type="EMBL" id="JBBMQS010000017">
    <property type="protein sequence ID" value="MEM5499743.1"/>
    <property type="molecule type" value="Genomic_DNA"/>
</dbReference>
<dbReference type="Pfam" id="PF06280">
    <property type="entry name" value="fn3_5"/>
    <property type="match status" value="1"/>
</dbReference>
<evidence type="ECO:0000256" key="4">
    <source>
        <dbReference type="ARBA" id="ARBA00022801"/>
    </source>
</evidence>
<evidence type="ECO:0000259" key="12">
    <source>
        <dbReference type="Pfam" id="PF06280"/>
    </source>
</evidence>
<dbReference type="Pfam" id="PF00082">
    <property type="entry name" value="Peptidase_S8"/>
    <property type="match status" value="1"/>
</dbReference>
<dbReference type="InterPro" id="IPR018247">
    <property type="entry name" value="EF_Hand_1_Ca_BS"/>
</dbReference>
<dbReference type="CDD" id="cd04852">
    <property type="entry name" value="Peptidases_S8_3"/>
    <property type="match status" value="1"/>
</dbReference>
<dbReference type="Proteomes" id="UP001461163">
    <property type="component" value="Unassembled WGS sequence"/>
</dbReference>
<dbReference type="InterPro" id="IPR010435">
    <property type="entry name" value="C5a/SBT2-like_Fn3"/>
</dbReference>
<dbReference type="InterPro" id="IPR010259">
    <property type="entry name" value="S8pro/Inhibitor_I9"/>
</dbReference>
<feature type="domain" description="Peptidase S8/S53" evidence="9">
    <location>
        <begin position="221"/>
        <end position="698"/>
    </location>
</feature>
<feature type="compositionally biased region" description="Polar residues" evidence="7">
    <location>
        <begin position="100"/>
        <end position="113"/>
    </location>
</feature>
<evidence type="ECO:0000256" key="3">
    <source>
        <dbReference type="ARBA" id="ARBA00022729"/>
    </source>
</evidence>
<reference evidence="13 14" key="1">
    <citation type="submission" date="2024-03" db="EMBL/GenBank/DDBJ databases">
        <title>Community enrichment and isolation of bacterial strains for fucoidan degradation.</title>
        <authorList>
            <person name="Sichert A."/>
        </authorList>
    </citation>
    <scope>NUCLEOTIDE SEQUENCE [LARGE SCALE GENOMIC DNA]</scope>
    <source>
        <strain evidence="13 14">AS12</strain>
    </source>
</reference>
<dbReference type="InterPro" id="IPR045051">
    <property type="entry name" value="SBT"/>
</dbReference>
<feature type="signal peptide" evidence="8">
    <location>
        <begin position="1"/>
        <end position="20"/>
    </location>
</feature>
<dbReference type="SUPFAM" id="SSF63446">
    <property type="entry name" value="Type I dockerin domain"/>
    <property type="match status" value="1"/>
</dbReference>
<dbReference type="InterPro" id="IPR015500">
    <property type="entry name" value="Peptidase_S8_subtilisin-rel"/>
</dbReference>
<feature type="domain" description="Inhibitor I9" evidence="11">
    <location>
        <begin position="76"/>
        <end position="193"/>
    </location>
</feature>
<evidence type="ECO:0000256" key="6">
    <source>
        <dbReference type="PROSITE-ProRule" id="PRU01240"/>
    </source>
</evidence>
<dbReference type="Pfam" id="PF02225">
    <property type="entry name" value="PA"/>
    <property type="match status" value="1"/>
</dbReference>
<dbReference type="PROSITE" id="PS51892">
    <property type="entry name" value="SUBTILASE"/>
    <property type="match status" value="1"/>
</dbReference>
<dbReference type="InterPro" id="IPR036439">
    <property type="entry name" value="Dockerin_dom_sf"/>
</dbReference>
<feature type="active site" description="Charge relay system" evidence="6">
    <location>
        <position position="308"/>
    </location>
</feature>
<dbReference type="SUPFAM" id="SSF52743">
    <property type="entry name" value="Subtilisin-like"/>
    <property type="match status" value="1"/>
</dbReference>
<name>A0ABU9T1X1_9ALTE</name>
<gene>
    <name evidence="13" type="ORF">WNY77_20200</name>
</gene>
<feature type="domain" description="PA" evidence="10">
    <location>
        <begin position="487"/>
        <end position="578"/>
    </location>
</feature>
<dbReference type="PROSITE" id="PS00018">
    <property type="entry name" value="EF_HAND_1"/>
    <property type="match status" value="1"/>
</dbReference>
<dbReference type="SUPFAM" id="SSF52025">
    <property type="entry name" value="PA domain"/>
    <property type="match status" value="1"/>
</dbReference>
<feature type="chain" id="PRO_5046592187" evidence="8">
    <location>
        <begin position="21"/>
        <end position="1474"/>
    </location>
</feature>
<feature type="domain" description="C5a peptidase/Subtilisin-like protease SBT2-like Fn3-like" evidence="12">
    <location>
        <begin position="772"/>
        <end position="841"/>
    </location>
</feature>
<dbReference type="PANTHER" id="PTHR10795">
    <property type="entry name" value="PROPROTEIN CONVERTASE SUBTILISIN/KEXIN"/>
    <property type="match status" value="1"/>
</dbReference>
<dbReference type="PROSITE" id="PS00138">
    <property type="entry name" value="SUBTILASE_SER"/>
    <property type="match status" value="1"/>
</dbReference>
<evidence type="ECO:0000259" key="9">
    <source>
        <dbReference type="Pfam" id="PF00082"/>
    </source>
</evidence>
<keyword evidence="4 6" id="KW-0378">Hydrolase</keyword>
<sequence length="1474" mass="154144">MKNTLSIAVSAALMSMSAHSAGELADGVSKFDISPTELKGASPASVNKNKNQKPIANRIAQRFVFEKGIEDKPYVYIVRLTDKPVATYDGGIKDLKATNPKATKSSTARTQAPQKAPKIDVESPEVKAYVSYLKEAQATFITRASRETRDLRVVDTFKYSVNGVAVRVTPDEAEALSKLPGVERVEREATYKMDTDTGPVKIGAPEVWDGTVTNSGVGALGEGIVIATVDSGVNTDSRSFADVGDDGYDHTNPRGAGVYVGDCAENFPEMCNDKLIGVRSYTRITDDYGDTNVFPPNLPRNGEDYSGHGSHTAGTFAGNILLDVPVLTPGEGEESDGIPGEFEFGQISGVAPHANIIAYQICYPGRSDAGDTYGDCPGAAILAGIDDAIEDGVDIINYSISGGGFPWSSDVDMAFLSARNAGIFVATSAGNSGPDAETTSKHAPWYTAVAASSHGREIDYAKEIGDFTGGDTELGTLTGNSNSGGITASIVYAGDYSNANDPDGDPAQCLQPFPDGTFSGEIVLCDRGAIARVAKAQNVAAGGADGFVLGNLIGGGSTVDNDAYVIPGIHINAEKADMLRSWLASGEGHMATITASAGELILSEGDDIADFSSRGPNPSISTITPQVAAPGVSIYAASADQMFGHDGHVADPSDFAFLSGTSMASPHVAGAAALLMEANPSWSPDNVRSALMMTATTNMRKEDGVTPADWFDMGSGRIQVNLANQTGLIMDESGANYLAANPNDGGDPRTLNIPSMADDNCVGACRWTRTFTATKDGSWTVAGVGISDGVSVTVSPESFDILAGQSQQITVTASASESGQDFLFGQVNLTSDSSPDLHLPVAVIATTSNIPDTMNISADRDADTRVLSDILAVEINDFTARSYGLTKATNTVASILGDSNNSSALDDLNDGVHVISMTVPEGAKYLVGEITASESPDLDLFVVRDVNENGIPESNEVVGSSASGTALEKVGLIEPESGTYWFVIQNWSASAAGASDEFTIATALVDGDEGDNLTVDAPSSIPAITPFDIRVGWDIEAVEGDKYYGAFDVGSSSESAGNFGLVVVELDRIVDDVQVLGGSDDVLMAGDVIDYAIQIGPNFTRDDRLYDISLALPAGVELVEGSLLDGTVADDGSLTWNVVQESIKGQTASYTASTNANNPLCANPNFGQGSGYIDLAGFGLGFSGADGDTTTANFSVPASFLGQLYDSISVTDDGFITLTGDAGSTPWVNQLMPDDNAPNGVVAPFWRDMILDVANGSGITVATAGSAVTIVEWDDMRPFSGDADVLDFQVVFMNEAVGDQPSIVFTYDNVSHVTPDTLGTSIGFESVDGQTGLTTHYVGAGDPIGDIGTDIVSGSQLCFTLQDPDNTQLLTFSLVVTEDNAGGPIELFATSSLPANVGTKAENSEINANAVVAVKGDWDGDGDVDMMDIRALTRAIQLRQDIDMSFDFNDDGQVTYTDVRLLQRMCTRSRCAVE</sequence>
<dbReference type="InterPro" id="IPR002105">
    <property type="entry name" value="Dockerin_1_rpt"/>
</dbReference>
<evidence type="ECO:0000256" key="1">
    <source>
        <dbReference type="ARBA" id="ARBA00011073"/>
    </source>
</evidence>
<feature type="active site" description="Charge relay system" evidence="6">
    <location>
        <position position="230"/>
    </location>
</feature>
<dbReference type="CDD" id="cd02120">
    <property type="entry name" value="PA_subtilisin_like"/>
    <property type="match status" value="1"/>
</dbReference>
<dbReference type="Gene3D" id="3.50.30.30">
    <property type="match status" value="1"/>
</dbReference>
<proteinExistence type="inferred from homology"/>
<dbReference type="InterPro" id="IPR046450">
    <property type="entry name" value="PA_dom_sf"/>
</dbReference>
<evidence type="ECO:0000256" key="8">
    <source>
        <dbReference type="SAM" id="SignalP"/>
    </source>
</evidence>
<dbReference type="Pfam" id="PF05922">
    <property type="entry name" value="Inhibitor_I9"/>
    <property type="match status" value="1"/>
</dbReference>
<dbReference type="Gene3D" id="3.40.50.200">
    <property type="entry name" value="Peptidase S8/S53 domain"/>
    <property type="match status" value="1"/>
</dbReference>
<keyword evidence="2 6" id="KW-0645">Protease</keyword>
<evidence type="ECO:0000256" key="2">
    <source>
        <dbReference type="ARBA" id="ARBA00022670"/>
    </source>
</evidence>
<protein>
    <submittedName>
        <fullName evidence="13">S8 family serine peptidase</fullName>
    </submittedName>
</protein>
<dbReference type="InterPro" id="IPR034197">
    <property type="entry name" value="Peptidases_S8_3"/>
</dbReference>
<evidence type="ECO:0000313" key="14">
    <source>
        <dbReference type="Proteomes" id="UP001461163"/>
    </source>
</evidence>